<protein>
    <recommendedName>
        <fullName evidence="2">Radical SAM core domain-containing protein</fullName>
    </recommendedName>
</protein>
<dbReference type="Gene3D" id="3.80.30.20">
    <property type="entry name" value="tm_1862 like domain"/>
    <property type="match status" value="1"/>
</dbReference>
<keyword evidence="1" id="KW-0808">Transferase</keyword>
<dbReference type="Proteomes" id="UP000179243">
    <property type="component" value="Unassembled WGS sequence"/>
</dbReference>
<reference evidence="3 4" key="1">
    <citation type="journal article" date="2016" name="Nat. Commun.">
        <title>Thousands of microbial genomes shed light on interconnected biogeochemical processes in an aquifer system.</title>
        <authorList>
            <person name="Anantharaman K."/>
            <person name="Brown C.T."/>
            <person name="Hug L.A."/>
            <person name="Sharon I."/>
            <person name="Castelle C.J."/>
            <person name="Probst A.J."/>
            <person name="Thomas B.C."/>
            <person name="Singh A."/>
            <person name="Wilkins M.J."/>
            <person name="Karaoz U."/>
            <person name="Brodie E.L."/>
            <person name="Williams K.H."/>
            <person name="Hubbard S.S."/>
            <person name="Banfield J.F."/>
        </authorList>
    </citation>
    <scope>NUCLEOTIDE SEQUENCE [LARGE SCALE GENOMIC DNA]</scope>
</reference>
<dbReference type="AlphaFoldDB" id="A0A1F7F4G6"/>
<evidence type="ECO:0000313" key="3">
    <source>
        <dbReference type="EMBL" id="OGK01406.1"/>
    </source>
</evidence>
<dbReference type="SUPFAM" id="SSF102114">
    <property type="entry name" value="Radical SAM enzymes"/>
    <property type="match status" value="1"/>
</dbReference>
<evidence type="ECO:0000256" key="1">
    <source>
        <dbReference type="ARBA" id="ARBA00022679"/>
    </source>
</evidence>
<dbReference type="PROSITE" id="PS51918">
    <property type="entry name" value="RADICAL_SAM"/>
    <property type="match status" value="1"/>
</dbReference>
<dbReference type="InterPro" id="IPR007197">
    <property type="entry name" value="rSAM"/>
</dbReference>
<dbReference type="InterPro" id="IPR058240">
    <property type="entry name" value="rSAM_sf"/>
</dbReference>
<dbReference type="GO" id="GO:0051536">
    <property type="term" value="F:iron-sulfur cluster binding"/>
    <property type="evidence" value="ECO:0007669"/>
    <property type="project" value="InterPro"/>
</dbReference>
<gene>
    <name evidence="3" type="ORF">A2519_14960</name>
</gene>
<sequence length="266" mass="29259">MRGKPVSRPFSDVIDQIRTLADSGYKEIVLTGIHIGRYADNGKTLDDVVETGAEIPGSFRIRISSIEPQEISPRLIELTVNHPKVCNHLHVSIQSGDDEILKLMGRRYAAGTVFSLLEKIRVRDPLFGLGADFIIGFNGESERHFNSTLSRVAESVLSYGHVFPFSLRKGTAVEHLPGAIASVEKSRRCREIKAAFQKHKQAFLAANMGKNHVIVYENDQTGLTSNYIRVLCAEPAEQGDMIPVVITGYGKDFARGANLRGNNGVA</sequence>
<dbReference type="Pfam" id="PF04055">
    <property type="entry name" value="Radical_SAM"/>
    <property type="match status" value="1"/>
</dbReference>
<accession>A0A1F7F4G6</accession>
<feature type="domain" description="Radical SAM core" evidence="2">
    <location>
        <begin position="1"/>
        <end position="202"/>
    </location>
</feature>
<dbReference type="SMART" id="SM00729">
    <property type="entry name" value="Elp3"/>
    <property type="match status" value="1"/>
</dbReference>
<evidence type="ECO:0000313" key="4">
    <source>
        <dbReference type="Proteomes" id="UP000179243"/>
    </source>
</evidence>
<evidence type="ECO:0000259" key="2">
    <source>
        <dbReference type="PROSITE" id="PS51918"/>
    </source>
</evidence>
<dbReference type="PANTHER" id="PTHR11918:SF45">
    <property type="entry name" value="THREONYLCARBAMOYLADENOSINE TRNA METHYLTHIOTRANSFERASE"/>
    <property type="match status" value="1"/>
</dbReference>
<dbReference type="InterPro" id="IPR023404">
    <property type="entry name" value="rSAM_horseshoe"/>
</dbReference>
<dbReference type="GO" id="GO:0035598">
    <property type="term" value="F:tRNA (N(6)-L-threonylcarbamoyladenosine(37)-C(2))-methylthiotransferase activity"/>
    <property type="evidence" value="ECO:0007669"/>
    <property type="project" value="TreeGrafter"/>
</dbReference>
<dbReference type="InterPro" id="IPR006638">
    <property type="entry name" value="Elp3/MiaA/NifB-like_rSAM"/>
</dbReference>
<dbReference type="PANTHER" id="PTHR11918">
    <property type="entry name" value="RADICAL SAM PROTEINS"/>
    <property type="match status" value="1"/>
</dbReference>
<comment type="caution">
    <text evidence="3">The sequence shown here is derived from an EMBL/GenBank/DDBJ whole genome shotgun (WGS) entry which is preliminary data.</text>
</comment>
<organism evidence="3 4">
    <name type="scientific">Candidatus Raymondbacteria bacterium RIFOXYD12_FULL_49_13</name>
    <dbReference type="NCBI Taxonomy" id="1817890"/>
    <lineage>
        <taxon>Bacteria</taxon>
        <taxon>Raymondiibacteriota</taxon>
    </lineage>
</organism>
<proteinExistence type="predicted"/>
<name>A0A1F7F4G6_UNCRA</name>
<dbReference type="EMBL" id="MFYX01000126">
    <property type="protein sequence ID" value="OGK01406.1"/>
    <property type="molecule type" value="Genomic_DNA"/>
</dbReference>